<dbReference type="Gene3D" id="3.20.20.70">
    <property type="entry name" value="Aldolase class I"/>
    <property type="match status" value="1"/>
</dbReference>
<dbReference type="HAMAP" id="MF_01200_A">
    <property type="entry name" value="OMPdecase_type1_A"/>
    <property type="match status" value="1"/>
</dbReference>
<dbReference type="PANTHER" id="PTHR32119:SF2">
    <property type="entry name" value="OROTIDINE 5'-PHOSPHATE DECARBOXYLASE"/>
    <property type="match status" value="1"/>
</dbReference>
<evidence type="ECO:0000256" key="6">
    <source>
        <dbReference type="PIRSR" id="PIRSR614732-1"/>
    </source>
</evidence>
<evidence type="ECO:0000256" key="5">
    <source>
        <dbReference type="HAMAP-Rule" id="MF_01200"/>
    </source>
</evidence>
<dbReference type="Pfam" id="PF00215">
    <property type="entry name" value="OMPdecase"/>
    <property type="match status" value="1"/>
</dbReference>
<evidence type="ECO:0000256" key="7">
    <source>
        <dbReference type="PIRSR" id="PIRSR614732-2"/>
    </source>
</evidence>
<reference evidence="10 11" key="1">
    <citation type="submission" date="2016-10" db="EMBL/GenBank/DDBJ databases">
        <title>Complete genome of the TMA-utilizing, human hosted archaeon Methanomethylophilus alvus Gen. nov, sp. nov., strain Mx-05, derived from a pure culture.</title>
        <authorList>
            <person name="Brugere J.-F."/>
            <person name="Ben Hania W."/>
            <person name="Chaudhary P.P."/>
            <person name="Gaci N."/>
            <person name="Borrel G."/>
            <person name="Cao Van Tuat L."/>
            <person name="Fardeau M.-L."/>
            <person name="Harris H.M.B."/>
            <person name="O'Toole P.W."/>
            <person name="Ollivier B."/>
        </authorList>
    </citation>
    <scope>NUCLEOTIDE SEQUENCE [LARGE SCALE GENOMIC DNA]</scope>
    <source>
        <strain evidence="10 11">Mx-05</strain>
    </source>
</reference>
<comment type="similarity">
    <text evidence="5">Belongs to the OMP decarboxylase family. Type 1 subfamily.</text>
</comment>
<evidence type="ECO:0000256" key="4">
    <source>
        <dbReference type="ARBA" id="ARBA00023239"/>
    </source>
</evidence>
<evidence type="ECO:0000256" key="8">
    <source>
        <dbReference type="RuleBase" id="RU000512"/>
    </source>
</evidence>
<feature type="active site" description="For OMPdecase activity" evidence="6">
    <location>
        <position position="65"/>
    </location>
</feature>
<dbReference type="GO" id="GO:0005829">
    <property type="term" value="C:cytosol"/>
    <property type="evidence" value="ECO:0007669"/>
    <property type="project" value="TreeGrafter"/>
</dbReference>
<organism evidence="10 11">
    <name type="scientific">Methanomethylophilus alvi</name>
    <dbReference type="NCBI Taxonomy" id="1291540"/>
    <lineage>
        <taxon>Archaea</taxon>
        <taxon>Methanobacteriati</taxon>
        <taxon>Thermoplasmatota</taxon>
        <taxon>Thermoplasmata</taxon>
        <taxon>Methanomassiliicoccales</taxon>
        <taxon>Methanomethylophilaceae</taxon>
        <taxon>Methanomethylophilus</taxon>
    </lineage>
</organism>
<feature type="binding site" evidence="5 7">
    <location>
        <position position="34"/>
    </location>
    <ligand>
        <name>substrate</name>
    </ligand>
</feature>
<feature type="binding site" evidence="5 7">
    <location>
        <position position="116"/>
    </location>
    <ligand>
        <name>substrate</name>
    </ligand>
</feature>
<dbReference type="InterPro" id="IPR013785">
    <property type="entry name" value="Aldolase_TIM"/>
</dbReference>
<dbReference type="OMA" id="EMSHPGA"/>
<feature type="binding site" evidence="5 7">
    <location>
        <position position="191"/>
    </location>
    <ligand>
        <name>substrate</name>
    </ligand>
</feature>
<gene>
    <name evidence="5" type="primary">pyrF</name>
    <name evidence="10" type="ORF">BKD89_07965</name>
</gene>
<dbReference type="GO" id="GO:0006207">
    <property type="term" value="P:'de novo' pyrimidine nucleobase biosynthetic process"/>
    <property type="evidence" value="ECO:0007669"/>
    <property type="project" value="InterPro"/>
</dbReference>
<dbReference type="InterPro" id="IPR014732">
    <property type="entry name" value="OMPdecase"/>
</dbReference>
<proteinExistence type="inferred from homology"/>
<evidence type="ECO:0000259" key="9">
    <source>
        <dbReference type="SMART" id="SM00934"/>
    </source>
</evidence>
<dbReference type="GeneID" id="41322390"/>
<feature type="binding site" evidence="5">
    <location>
        <begin position="60"/>
        <end position="69"/>
    </location>
    <ligand>
        <name>substrate</name>
    </ligand>
</feature>
<accession>A0A3G3IIP4</accession>
<feature type="binding site" evidence="5 7">
    <location>
        <position position="12"/>
    </location>
    <ligand>
        <name>substrate</name>
    </ligand>
</feature>
<dbReference type="RefSeq" id="WP_015505501.1">
    <property type="nucleotide sequence ID" value="NZ_CAYARL010000009.1"/>
</dbReference>
<feature type="active site" description="For OMPdecase activity" evidence="6">
    <location>
        <position position="60"/>
    </location>
</feature>
<feature type="binding site" evidence="5">
    <location>
        <begin position="168"/>
        <end position="178"/>
    </location>
    <ligand>
        <name>substrate</name>
    </ligand>
</feature>
<feature type="binding site" evidence="5 7">
    <location>
        <position position="192"/>
    </location>
    <ligand>
        <name>substrate</name>
    </ligand>
</feature>
<evidence type="ECO:0000313" key="11">
    <source>
        <dbReference type="Proteomes" id="UP000273278"/>
    </source>
</evidence>
<comment type="function">
    <text evidence="5">Catalyzes the decarboxylation of orotidine 5'-monophosphate (OMP) to uridine 5'-monophosphate (UMP).</text>
</comment>
<keyword evidence="4 5" id="KW-0456">Lyase</keyword>
<dbReference type="CDD" id="cd04725">
    <property type="entry name" value="OMP_decarboxylase_like"/>
    <property type="match status" value="1"/>
</dbReference>
<dbReference type="Proteomes" id="UP000273278">
    <property type="component" value="Chromosome"/>
</dbReference>
<dbReference type="NCBIfam" id="NF010386">
    <property type="entry name" value="PRK13813.1"/>
    <property type="match status" value="1"/>
</dbReference>
<feature type="domain" description="Orotidine 5'-phosphate decarboxylase" evidence="9">
    <location>
        <begin position="6"/>
        <end position="207"/>
    </location>
</feature>
<dbReference type="UniPathway" id="UPA00070">
    <property type="reaction ID" value="UER00120"/>
</dbReference>
<dbReference type="SMART" id="SM00934">
    <property type="entry name" value="OMPdecase"/>
    <property type="match status" value="1"/>
</dbReference>
<dbReference type="InterPro" id="IPR047595">
    <property type="entry name" value="OMPdecase_arc"/>
</dbReference>
<keyword evidence="2 5" id="KW-0210">Decarboxylase</keyword>
<evidence type="ECO:0000256" key="2">
    <source>
        <dbReference type="ARBA" id="ARBA00022793"/>
    </source>
</evidence>
<keyword evidence="3 5" id="KW-0665">Pyrimidine biosynthesis</keyword>
<dbReference type="AlphaFoldDB" id="A0A3G3IIP4"/>
<feature type="active site" description="For OMPdecase activity" evidence="6">
    <location>
        <position position="62"/>
    </location>
</feature>
<protein>
    <recommendedName>
        <fullName evidence="5">Orotidine 5'-phosphate decarboxylase</fullName>
        <ecNumber evidence="5">4.1.1.23</ecNumber>
    </recommendedName>
    <alternativeName>
        <fullName evidence="5">OMP decarboxylase</fullName>
        <shortName evidence="5">OMPDCase</shortName>
        <shortName evidence="5">OMPdecase</shortName>
    </alternativeName>
</protein>
<dbReference type="GO" id="GO:0004590">
    <property type="term" value="F:orotidine-5'-phosphate decarboxylase activity"/>
    <property type="evidence" value="ECO:0007669"/>
    <property type="project" value="UniProtKB-UniRule"/>
</dbReference>
<dbReference type="PROSITE" id="PS00156">
    <property type="entry name" value="OMPDECASE"/>
    <property type="match status" value="1"/>
</dbReference>
<comment type="catalytic activity">
    <reaction evidence="5 8">
        <text>orotidine 5'-phosphate + H(+) = UMP + CO2</text>
        <dbReference type="Rhea" id="RHEA:11596"/>
        <dbReference type="ChEBI" id="CHEBI:15378"/>
        <dbReference type="ChEBI" id="CHEBI:16526"/>
        <dbReference type="ChEBI" id="CHEBI:57538"/>
        <dbReference type="ChEBI" id="CHEBI:57865"/>
        <dbReference type="EC" id="4.1.1.23"/>
    </reaction>
</comment>
<dbReference type="GO" id="GO:0044205">
    <property type="term" value="P:'de novo' UMP biosynthetic process"/>
    <property type="evidence" value="ECO:0007669"/>
    <property type="project" value="UniProtKB-UniRule"/>
</dbReference>
<dbReference type="InterPro" id="IPR018089">
    <property type="entry name" value="OMPdecase_AS"/>
</dbReference>
<evidence type="ECO:0000256" key="1">
    <source>
        <dbReference type="ARBA" id="ARBA00004861"/>
    </source>
</evidence>
<name>A0A3G3IIP4_9ARCH</name>
<evidence type="ECO:0000313" key="10">
    <source>
        <dbReference type="EMBL" id="AYQ55720.1"/>
    </source>
</evidence>
<comment type="pathway">
    <text evidence="1 5 8">Pyrimidine metabolism; UMP biosynthesis via de novo pathway; UMP from orotate: step 2/2.</text>
</comment>
<dbReference type="PANTHER" id="PTHR32119">
    <property type="entry name" value="OROTIDINE 5'-PHOSPHATE DECARBOXYLASE"/>
    <property type="match status" value="1"/>
</dbReference>
<dbReference type="EC" id="4.1.1.23" evidence="5"/>
<dbReference type="InterPro" id="IPR001754">
    <property type="entry name" value="OMPdeCOase_dom"/>
</dbReference>
<comment type="subunit">
    <text evidence="5">Homodimer.</text>
</comment>
<dbReference type="EMBL" id="CP017686">
    <property type="protein sequence ID" value="AYQ55720.1"/>
    <property type="molecule type" value="Genomic_DNA"/>
</dbReference>
<dbReference type="NCBIfam" id="TIGR01740">
    <property type="entry name" value="pyrF"/>
    <property type="match status" value="1"/>
</dbReference>
<sequence>MRKSSRLILALDETDREKALDIADAVSGTVDAIKINWPLVLSAGPEMITELSRRSDVICDFKVADIPNTVHLIVDGALGRGASAVIVHSFTGSDSMKEAVDTAAGRGNIYAVTEMSHPGGKEFTAPNAEALALVGVRCGVKGFIAPATRPDRIAAIRKVIGDREILSPGVGAQGGSASAAISAGADYVIVGRAIYKSDDPSKVAGDIADEIRTVL</sequence>
<dbReference type="SUPFAM" id="SSF51366">
    <property type="entry name" value="Ribulose-phoshate binding barrel"/>
    <property type="match status" value="1"/>
</dbReference>
<evidence type="ECO:0000256" key="3">
    <source>
        <dbReference type="ARBA" id="ARBA00022975"/>
    </source>
</evidence>
<feature type="active site" description="Proton donor" evidence="5">
    <location>
        <position position="62"/>
    </location>
</feature>
<dbReference type="InterPro" id="IPR011060">
    <property type="entry name" value="RibuloseP-bd_barrel"/>
</dbReference>